<sequence>MKKIFLMLIIFNSCCSQSKKIMEKRTIEVVLSSVGKTNIDKKTTSKLTGINEGSLTTSLYYYSEKSKKIIGLPINDKTFNYDYFNSKIYNNLENRRVKLFLDIYKNKSKEILIIYKIE</sequence>
<accession>A0A4R5F5Z6</accession>
<proteinExistence type="predicted"/>
<dbReference type="OrthoDB" id="1454409at2"/>
<dbReference type="EMBL" id="SMLG01000008">
    <property type="protein sequence ID" value="TDE43298.1"/>
    <property type="molecule type" value="Genomic_DNA"/>
</dbReference>
<gene>
    <name evidence="1" type="ORF">E0I26_11850</name>
</gene>
<evidence type="ECO:0000313" key="2">
    <source>
        <dbReference type="Proteomes" id="UP000294814"/>
    </source>
</evidence>
<organism evidence="1 2">
    <name type="scientific">Flavobacterium rhamnosiphilum</name>
    <dbReference type="NCBI Taxonomy" id="2541724"/>
    <lineage>
        <taxon>Bacteria</taxon>
        <taxon>Pseudomonadati</taxon>
        <taxon>Bacteroidota</taxon>
        <taxon>Flavobacteriia</taxon>
        <taxon>Flavobacteriales</taxon>
        <taxon>Flavobacteriaceae</taxon>
        <taxon>Flavobacterium</taxon>
    </lineage>
</organism>
<evidence type="ECO:0000313" key="1">
    <source>
        <dbReference type="EMBL" id="TDE43298.1"/>
    </source>
</evidence>
<dbReference type="Proteomes" id="UP000294814">
    <property type="component" value="Unassembled WGS sequence"/>
</dbReference>
<keyword evidence="2" id="KW-1185">Reference proteome</keyword>
<reference evidence="1 2" key="1">
    <citation type="submission" date="2019-03" db="EMBL/GenBank/DDBJ databases">
        <title>Novel species of Flavobacterium.</title>
        <authorList>
            <person name="Liu Q."/>
            <person name="Xin Y.-H."/>
        </authorList>
    </citation>
    <scope>NUCLEOTIDE SEQUENCE [LARGE SCALE GENOMIC DNA]</scope>
    <source>
        <strain evidence="1 2">LB3P52</strain>
    </source>
</reference>
<dbReference type="AlphaFoldDB" id="A0A4R5F5Z6"/>
<name>A0A4R5F5Z6_9FLAO</name>
<protein>
    <submittedName>
        <fullName evidence="1">Uncharacterized protein</fullName>
    </submittedName>
</protein>
<comment type="caution">
    <text evidence="1">The sequence shown here is derived from an EMBL/GenBank/DDBJ whole genome shotgun (WGS) entry which is preliminary data.</text>
</comment>